<evidence type="ECO:0000313" key="5">
    <source>
        <dbReference type="EMBL" id="KAL2055303.1"/>
    </source>
</evidence>
<dbReference type="CDD" id="cd07948">
    <property type="entry name" value="DRE_TIM_HCS"/>
    <property type="match status" value="1"/>
</dbReference>
<dbReference type="Gene3D" id="3.20.20.70">
    <property type="entry name" value="Aldolase class I"/>
    <property type="match status" value="1"/>
</dbReference>
<feature type="domain" description="Pyruvate carboxyltransferase" evidence="4">
    <location>
        <begin position="130"/>
        <end position="383"/>
    </location>
</feature>
<evidence type="ECO:0000256" key="2">
    <source>
        <dbReference type="RuleBase" id="RU003523"/>
    </source>
</evidence>
<dbReference type="InterPro" id="IPR048253">
    <property type="entry name" value="DRE_TIM_HCS_fun_bact"/>
</dbReference>
<evidence type="ECO:0000259" key="4">
    <source>
        <dbReference type="PROSITE" id="PS50991"/>
    </source>
</evidence>
<comment type="caution">
    <text evidence="5">The sequence shown here is derived from an EMBL/GenBank/DDBJ whole genome shotgun (WGS) entry which is preliminary data.</text>
</comment>
<evidence type="ECO:0000313" key="6">
    <source>
        <dbReference type="Proteomes" id="UP001590951"/>
    </source>
</evidence>
<keyword evidence="1 2" id="KW-0808">Transferase</keyword>
<comment type="similarity">
    <text evidence="2">Belongs to the alpha-IPM synthase/homocitrate synthase family.</text>
</comment>
<accession>A0ABR4BBS3</accession>
<dbReference type="Pfam" id="PF00682">
    <property type="entry name" value="HMGL-like"/>
    <property type="match status" value="1"/>
</dbReference>
<feature type="compositionally biased region" description="Polar residues" evidence="3">
    <location>
        <begin position="1"/>
        <end position="25"/>
    </location>
</feature>
<gene>
    <name evidence="5" type="ORF">ABVK25_004641</name>
</gene>
<proteinExistence type="inferred from homology"/>
<dbReference type="EMBL" id="JBHFEH010000012">
    <property type="protein sequence ID" value="KAL2055303.1"/>
    <property type="molecule type" value="Genomic_DNA"/>
</dbReference>
<dbReference type="PANTHER" id="PTHR10277">
    <property type="entry name" value="HOMOCITRATE SYNTHASE-RELATED"/>
    <property type="match status" value="1"/>
</dbReference>
<evidence type="ECO:0000256" key="1">
    <source>
        <dbReference type="ARBA" id="ARBA00022679"/>
    </source>
</evidence>
<dbReference type="InterPro" id="IPR000891">
    <property type="entry name" value="PYR_CT"/>
</dbReference>
<dbReference type="PANTHER" id="PTHR10277:SF48">
    <property type="entry name" value="HOMOCITRATE SYNTHASE, CYTOSOLIC ISOZYME-RELATED"/>
    <property type="match status" value="1"/>
</dbReference>
<feature type="compositionally biased region" description="Polar residues" evidence="3">
    <location>
        <begin position="53"/>
        <end position="63"/>
    </location>
</feature>
<protein>
    <recommendedName>
        <fullName evidence="4">Pyruvate carboxyltransferase domain-containing protein</fullName>
    </recommendedName>
</protein>
<dbReference type="InterPro" id="IPR013785">
    <property type="entry name" value="Aldolase_TIM"/>
</dbReference>
<dbReference type="PROSITE" id="PS50991">
    <property type="entry name" value="PYR_CT"/>
    <property type="match status" value="1"/>
</dbReference>
<dbReference type="PROSITE" id="PS00815">
    <property type="entry name" value="AIPM_HOMOCIT_SYNTH_1"/>
    <property type="match status" value="1"/>
</dbReference>
<dbReference type="InterPro" id="IPR050073">
    <property type="entry name" value="2-IPM_HCS-like"/>
</dbReference>
<dbReference type="InterPro" id="IPR002034">
    <property type="entry name" value="AIPM/Hcit_synth_CS"/>
</dbReference>
<sequence length="405" mass="43627">MCPSSNPITHYTSHTLENGAASSNKGAFGDGENCSDNGYDDGAASESSSTSSPDILSTMNTNDTFDEGEKSGSGLITEASSLCSSALLSKSSMVDEPSHKCEDFENDGERGKTALSDASVTSSSSNLLNFKIIDSTLREGEQFATAYFDTAQKLKIAKALDEIGVEYIELTSPAASKQSRLDCEAICKLNLKAKVLTHIRCHMDDAKIAVETGVDGVNVCIGTSSYLMKYSHGKDMAYVTGKAEEVISFVKAHNIEIRFSGEDSFRSNFDDILKLYSTVDQLGVNRVGVADTVGSATPMEVCRKVETLRRTVNCDIETHFHNDAGCAIANAYCALESGATHIDTTVLGIGERNGITPLGGLMACLANVDRKYIHNKYRIDKLSYIEKLVAQAIEIEIPFDTFTVP</sequence>
<reference evidence="5 6" key="1">
    <citation type="submission" date="2024-09" db="EMBL/GenBank/DDBJ databases">
        <title>Rethinking Asexuality: The Enigmatic Case of Functional Sexual Genes in Lepraria (Stereocaulaceae).</title>
        <authorList>
            <person name="Doellman M."/>
            <person name="Sun Y."/>
            <person name="Barcenas-Pena A."/>
            <person name="Lumbsch H.T."/>
            <person name="Grewe F."/>
        </authorList>
    </citation>
    <scope>NUCLEOTIDE SEQUENCE [LARGE SCALE GENOMIC DNA]</scope>
    <source>
        <strain evidence="5 6">Grewe 0041</strain>
    </source>
</reference>
<name>A0ABR4BBS3_9LECA</name>
<evidence type="ECO:0000256" key="3">
    <source>
        <dbReference type="SAM" id="MobiDB-lite"/>
    </source>
</evidence>
<feature type="compositionally biased region" description="Basic and acidic residues" evidence="3">
    <location>
        <begin position="97"/>
        <end position="112"/>
    </location>
</feature>
<dbReference type="PROSITE" id="PS00816">
    <property type="entry name" value="AIPM_HOMOCIT_SYNTH_2"/>
    <property type="match status" value="1"/>
</dbReference>
<keyword evidence="6" id="KW-1185">Reference proteome</keyword>
<dbReference type="SUPFAM" id="SSF51569">
    <property type="entry name" value="Aldolase"/>
    <property type="match status" value="1"/>
</dbReference>
<organism evidence="5 6">
    <name type="scientific">Lepraria finkii</name>
    <dbReference type="NCBI Taxonomy" id="1340010"/>
    <lineage>
        <taxon>Eukaryota</taxon>
        <taxon>Fungi</taxon>
        <taxon>Dikarya</taxon>
        <taxon>Ascomycota</taxon>
        <taxon>Pezizomycotina</taxon>
        <taxon>Lecanoromycetes</taxon>
        <taxon>OSLEUM clade</taxon>
        <taxon>Lecanoromycetidae</taxon>
        <taxon>Lecanorales</taxon>
        <taxon>Lecanorineae</taxon>
        <taxon>Stereocaulaceae</taxon>
        <taxon>Lepraria</taxon>
    </lineage>
</organism>
<feature type="region of interest" description="Disordered" evidence="3">
    <location>
        <begin position="97"/>
        <end position="117"/>
    </location>
</feature>
<feature type="region of interest" description="Disordered" evidence="3">
    <location>
        <begin position="1"/>
        <end position="71"/>
    </location>
</feature>
<dbReference type="Proteomes" id="UP001590951">
    <property type="component" value="Unassembled WGS sequence"/>
</dbReference>